<dbReference type="Proteomes" id="UP000237000">
    <property type="component" value="Unassembled WGS sequence"/>
</dbReference>
<comment type="caution">
    <text evidence="2">The sequence shown here is derived from an EMBL/GenBank/DDBJ whole genome shotgun (WGS) entry which is preliminary data.</text>
</comment>
<protein>
    <submittedName>
        <fullName evidence="2">Uncharacterized protein</fullName>
    </submittedName>
</protein>
<evidence type="ECO:0000256" key="1">
    <source>
        <dbReference type="SAM" id="MobiDB-lite"/>
    </source>
</evidence>
<dbReference type="EMBL" id="JXTC01000006">
    <property type="protein sequence ID" value="POO01927.1"/>
    <property type="molecule type" value="Genomic_DNA"/>
</dbReference>
<dbReference type="InParanoid" id="A0A2P5FVZ3"/>
<dbReference type="OrthoDB" id="10357677at2759"/>
<sequence>MGQHSAAAMNKKEKYNDQVKRHCYRKGTLL</sequence>
<reference evidence="3" key="1">
    <citation type="submission" date="2016-06" db="EMBL/GenBank/DDBJ databases">
        <title>Parallel loss of symbiosis genes in relatives of nitrogen-fixing non-legume Parasponia.</title>
        <authorList>
            <person name="Van Velzen R."/>
            <person name="Holmer R."/>
            <person name="Bu F."/>
            <person name="Rutten L."/>
            <person name="Van Zeijl A."/>
            <person name="Liu W."/>
            <person name="Santuari L."/>
            <person name="Cao Q."/>
            <person name="Sharma T."/>
            <person name="Shen D."/>
            <person name="Roswanjaya Y."/>
            <person name="Wardhani T."/>
            <person name="Kalhor M.S."/>
            <person name="Jansen J."/>
            <person name="Van den Hoogen J."/>
            <person name="Gungor B."/>
            <person name="Hartog M."/>
            <person name="Hontelez J."/>
            <person name="Verver J."/>
            <person name="Yang W.-C."/>
            <person name="Schijlen E."/>
            <person name="Repin R."/>
            <person name="Schilthuizen M."/>
            <person name="Schranz E."/>
            <person name="Heidstra R."/>
            <person name="Miyata K."/>
            <person name="Fedorova E."/>
            <person name="Kohlen W."/>
            <person name="Bisseling T."/>
            <person name="Smit S."/>
            <person name="Geurts R."/>
        </authorList>
    </citation>
    <scope>NUCLEOTIDE SEQUENCE [LARGE SCALE GENOMIC DNA]</scope>
    <source>
        <strain evidence="3">cv. RG33-2</strain>
    </source>
</reference>
<evidence type="ECO:0000313" key="2">
    <source>
        <dbReference type="EMBL" id="POO01927.1"/>
    </source>
</evidence>
<dbReference type="AlphaFoldDB" id="A0A2P5FVZ3"/>
<keyword evidence="3" id="KW-1185">Reference proteome</keyword>
<organism evidence="2 3">
    <name type="scientific">Trema orientale</name>
    <name type="common">Charcoal tree</name>
    <name type="synonym">Celtis orientalis</name>
    <dbReference type="NCBI Taxonomy" id="63057"/>
    <lineage>
        <taxon>Eukaryota</taxon>
        <taxon>Viridiplantae</taxon>
        <taxon>Streptophyta</taxon>
        <taxon>Embryophyta</taxon>
        <taxon>Tracheophyta</taxon>
        <taxon>Spermatophyta</taxon>
        <taxon>Magnoliopsida</taxon>
        <taxon>eudicotyledons</taxon>
        <taxon>Gunneridae</taxon>
        <taxon>Pentapetalae</taxon>
        <taxon>rosids</taxon>
        <taxon>fabids</taxon>
        <taxon>Rosales</taxon>
        <taxon>Cannabaceae</taxon>
        <taxon>Trema</taxon>
    </lineage>
</organism>
<feature type="compositionally biased region" description="Basic and acidic residues" evidence="1">
    <location>
        <begin position="10"/>
        <end position="20"/>
    </location>
</feature>
<accession>A0A2P5FVZ3</accession>
<gene>
    <name evidence="2" type="ORF">TorRG33x02_022190</name>
</gene>
<proteinExistence type="predicted"/>
<feature type="region of interest" description="Disordered" evidence="1">
    <location>
        <begin position="1"/>
        <end position="20"/>
    </location>
</feature>
<name>A0A2P5FVZ3_TREOI</name>
<evidence type="ECO:0000313" key="3">
    <source>
        <dbReference type="Proteomes" id="UP000237000"/>
    </source>
</evidence>